<sequence length="123" mass="14030">MTTIQKMDIIEILEIPRRLVVILTPTTTIPTILNEYMNREGLNLSQFAKQTGVNVGSLSYILNGNRTLSIEQLDLITEAMGLAKGYFYDQYFKEVLVESVPNWRKIKPFLYGCAEPSGSNYYL</sequence>
<reference evidence="2 3" key="1">
    <citation type="submission" date="2019-08" db="EMBL/GenBank/DDBJ databases">
        <title>Genome sequencing of Paenibacillus faecis DSM 23593(T).</title>
        <authorList>
            <person name="Kook J.-K."/>
            <person name="Park S.-N."/>
            <person name="Lim Y.K."/>
        </authorList>
    </citation>
    <scope>NUCLEOTIDE SEQUENCE [LARGE SCALE GENOMIC DNA]</scope>
    <source>
        <strain evidence="2 3">DSM 23593</strain>
    </source>
</reference>
<accession>A0A5D0CRD6</accession>
<comment type="caution">
    <text evidence="2">The sequence shown here is derived from an EMBL/GenBank/DDBJ whole genome shotgun (WGS) entry which is preliminary data.</text>
</comment>
<keyword evidence="3" id="KW-1185">Reference proteome</keyword>
<organism evidence="2 3">
    <name type="scientific">Paenibacillus faecis</name>
    <dbReference type="NCBI Taxonomy" id="862114"/>
    <lineage>
        <taxon>Bacteria</taxon>
        <taxon>Bacillati</taxon>
        <taxon>Bacillota</taxon>
        <taxon>Bacilli</taxon>
        <taxon>Bacillales</taxon>
        <taxon>Paenibacillaceae</taxon>
        <taxon>Paenibacillus</taxon>
    </lineage>
</organism>
<evidence type="ECO:0000313" key="3">
    <source>
        <dbReference type="Proteomes" id="UP000325218"/>
    </source>
</evidence>
<evidence type="ECO:0000259" key="1">
    <source>
        <dbReference type="PROSITE" id="PS50943"/>
    </source>
</evidence>
<dbReference type="SMART" id="SM00530">
    <property type="entry name" value="HTH_XRE"/>
    <property type="match status" value="1"/>
</dbReference>
<protein>
    <submittedName>
        <fullName evidence="2">Helix-turn-helix transcriptional regulator</fullName>
    </submittedName>
</protein>
<dbReference type="Pfam" id="PF01381">
    <property type="entry name" value="HTH_3"/>
    <property type="match status" value="1"/>
</dbReference>
<feature type="domain" description="HTH cro/C1-type" evidence="1">
    <location>
        <begin position="33"/>
        <end position="87"/>
    </location>
</feature>
<dbReference type="PROSITE" id="PS50943">
    <property type="entry name" value="HTH_CROC1"/>
    <property type="match status" value="1"/>
</dbReference>
<dbReference type="InterPro" id="IPR001387">
    <property type="entry name" value="Cro/C1-type_HTH"/>
</dbReference>
<proteinExistence type="predicted"/>
<dbReference type="Proteomes" id="UP000325218">
    <property type="component" value="Unassembled WGS sequence"/>
</dbReference>
<dbReference type="Gene3D" id="1.10.260.40">
    <property type="entry name" value="lambda repressor-like DNA-binding domains"/>
    <property type="match status" value="1"/>
</dbReference>
<gene>
    <name evidence="2" type="ORF">FRY98_15880</name>
</gene>
<dbReference type="OrthoDB" id="2470416at2"/>
<evidence type="ECO:0000313" key="2">
    <source>
        <dbReference type="EMBL" id="TYA12190.1"/>
    </source>
</evidence>
<dbReference type="SUPFAM" id="SSF47413">
    <property type="entry name" value="lambda repressor-like DNA-binding domains"/>
    <property type="match status" value="1"/>
</dbReference>
<dbReference type="EMBL" id="VSDO01000003">
    <property type="protein sequence ID" value="TYA12190.1"/>
    <property type="molecule type" value="Genomic_DNA"/>
</dbReference>
<dbReference type="CDD" id="cd00093">
    <property type="entry name" value="HTH_XRE"/>
    <property type="match status" value="1"/>
</dbReference>
<name>A0A5D0CRD6_9BACL</name>
<dbReference type="GO" id="GO:0003677">
    <property type="term" value="F:DNA binding"/>
    <property type="evidence" value="ECO:0007669"/>
    <property type="project" value="InterPro"/>
</dbReference>
<dbReference type="AlphaFoldDB" id="A0A5D0CRD6"/>
<dbReference type="InterPro" id="IPR010982">
    <property type="entry name" value="Lambda_DNA-bd_dom_sf"/>
</dbReference>